<dbReference type="PANTHER" id="PTHR47947:SF62">
    <property type="entry name" value="CYTOCHROME P450, FAMILY 81, SUBFAMILY D, POLYPEPTIDE 5"/>
    <property type="match status" value="1"/>
</dbReference>
<evidence type="ECO:0000256" key="6">
    <source>
        <dbReference type="ARBA" id="ARBA00022989"/>
    </source>
</evidence>
<evidence type="ECO:0000313" key="12">
    <source>
        <dbReference type="EMBL" id="MCL7021569.1"/>
    </source>
</evidence>
<accession>A0AA41RPR0</accession>
<reference evidence="12" key="1">
    <citation type="submission" date="2022-03" db="EMBL/GenBank/DDBJ databases">
        <title>A functionally conserved STORR gene fusion in Papaver species that diverged 16.8 million years ago.</title>
        <authorList>
            <person name="Catania T."/>
        </authorList>
    </citation>
    <scope>NUCLEOTIDE SEQUENCE</scope>
    <source>
        <strain evidence="12">S-191538</strain>
    </source>
</reference>
<keyword evidence="8" id="KW-0408">Iron</keyword>
<dbReference type="Pfam" id="PF00067">
    <property type="entry name" value="p450"/>
    <property type="match status" value="1"/>
</dbReference>
<comment type="similarity">
    <text evidence="2">Belongs to the cytochrome P450 family.</text>
</comment>
<evidence type="ECO:0000256" key="3">
    <source>
        <dbReference type="ARBA" id="ARBA00022617"/>
    </source>
</evidence>
<dbReference type="InterPro" id="IPR050651">
    <property type="entry name" value="Plant_Cytochrome_P450_Monoox"/>
</dbReference>
<evidence type="ECO:0000256" key="4">
    <source>
        <dbReference type="ARBA" id="ARBA00022692"/>
    </source>
</evidence>
<dbReference type="PANTHER" id="PTHR47947">
    <property type="entry name" value="CYTOCHROME P450 82C3-RELATED"/>
    <property type="match status" value="1"/>
</dbReference>
<name>A0AA41RPR0_PAPNU</name>
<dbReference type="EMBL" id="JAJJMA010002190">
    <property type="protein sequence ID" value="MCL7021569.1"/>
    <property type="molecule type" value="Genomic_DNA"/>
</dbReference>
<keyword evidence="5" id="KW-0479">Metal-binding</keyword>
<dbReference type="GO" id="GO:0033075">
    <property type="term" value="P:isoquinoline alkaloid biosynthetic process"/>
    <property type="evidence" value="ECO:0007669"/>
    <property type="project" value="UniProtKB-ARBA"/>
</dbReference>
<evidence type="ECO:0000313" key="13">
    <source>
        <dbReference type="Proteomes" id="UP001177140"/>
    </source>
</evidence>
<dbReference type="AlphaFoldDB" id="A0AA41RPR0"/>
<evidence type="ECO:0000256" key="9">
    <source>
        <dbReference type="ARBA" id="ARBA00023136"/>
    </source>
</evidence>
<dbReference type="GO" id="GO:0004497">
    <property type="term" value="F:monooxygenase activity"/>
    <property type="evidence" value="ECO:0007669"/>
    <property type="project" value="InterPro"/>
</dbReference>
<dbReference type="GO" id="GO:0005506">
    <property type="term" value="F:iron ion binding"/>
    <property type="evidence" value="ECO:0007669"/>
    <property type="project" value="InterPro"/>
</dbReference>
<evidence type="ECO:0000256" key="10">
    <source>
        <dbReference type="SAM" id="Coils"/>
    </source>
</evidence>
<dbReference type="Gene3D" id="1.10.630.10">
    <property type="entry name" value="Cytochrome P450"/>
    <property type="match status" value="1"/>
</dbReference>
<evidence type="ECO:0000256" key="8">
    <source>
        <dbReference type="ARBA" id="ARBA00023004"/>
    </source>
</evidence>
<gene>
    <name evidence="12" type="ORF">MKW94_027165</name>
</gene>
<keyword evidence="3" id="KW-0349">Heme</keyword>
<dbReference type="Proteomes" id="UP001177140">
    <property type="component" value="Unassembled WGS sequence"/>
</dbReference>
<protein>
    <recommendedName>
        <fullName evidence="14">Cytochrome P450</fullName>
    </recommendedName>
</protein>
<dbReference type="InterPro" id="IPR036396">
    <property type="entry name" value="Cyt_P450_sf"/>
</dbReference>
<proteinExistence type="inferred from homology"/>
<evidence type="ECO:0000256" key="11">
    <source>
        <dbReference type="SAM" id="Phobius"/>
    </source>
</evidence>
<dbReference type="InterPro" id="IPR001128">
    <property type="entry name" value="Cyt_P450"/>
</dbReference>
<keyword evidence="4 11" id="KW-0812">Transmembrane</keyword>
<organism evidence="12 13">
    <name type="scientific">Papaver nudicaule</name>
    <name type="common">Iceland poppy</name>
    <dbReference type="NCBI Taxonomy" id="74823"/>
    <lineage>
        <taxon>Eukaryota</taxon>
        <taxon>Viridiplantae</taxon>
        <taxon>Streptophyta</taxon>
        <taxon>Embryophyta</taxon>
        <taxon>Tracheophyta</taxon>
        <taxon>Spermatophyta</taxon>
        <taxon>Magnoliopsida</taxon>
        <taxon>Ranunculales</taxon>
        <taxon>Papaveraceae</taxon>
        <taxon>Papaveroideae</taxon>
        <taxon>Papaver</taxon>
    </lineage>
</organism>
<comment type="caution">
    <text evidence="12">The sequence shown here is derived from an EMBL/GenBank/DDBJ whole genome shotgun (WGS) entry which is preliminary data.</text>
</comment>
<keyword evidence="7" id="KW-0560">Oxidoreductase</keyword>
<sequence length="302" mass="35293">MAMTMILDFLFVSNYYYYYILFFISLLLISNLFSKKSTKNKPPTPPALPIIGHLHLINKPLNKALKDLSDHYGPVLLLRFGSQSCLTKNDIVFANRPPVVAAKHLGYNFKTVEWSSYGPNWRNLRRVMNMDIFSSSSLQTTSNIRNEEVQYMMYQLYQRSLSASSVDIFHEVDLKSMFFELGFNIIMKIVSGKRYDGDKKWSFDSLVRESFLPKTLVHMVDFLPVLQWIDYQSTEKKLKQVKKNKDAFLNELIQEYLENRNRADNDADERKTEHKSLIEVLMSRQQDEPETYTHEVVKGIIG</sequence>
<keyword evidence="10" id="KW-0175">Coiled coil</keyword>
<evidence type="ECO:0008006" key="14">
    <source>
        <dbReference type="Google" id="ProtNLM"/>
    </source>
</evidence>
<keyword evidence="9 11" id="KW-0472">Membrane</keyword>
<evidence type="ECO:0000256" key="2">
    <source>
        <dbReference type="ARBA" id="ARBA00010617"/>
    </source>
</evidence>
<feature type="transmembrane region" description="Helical" evidence="11">
    <location>
        <begin position="15"/>
        <end position="33"/>
    </location>
</feature>
<dbReference type="SUPFAM" id="SSF48264">
    <property type="entry name" value="Cytochrome P450"/>
    <property type="match status" value="1"/>
</dbReference>
<evidence type="ECO:0000256" key="5">
    <source>
        <dbReference type="ARBA" id="ARBA00022723"/>
    </source>
</evidence>
<keyword evidence="13" id="KW-1185">Reference proteome</keyword>
<dbReference type="GO" id="GO:0020037">
    <property type="term" value="F:heme binding"/>
    <property type="evidence" value="ECO:0007669"/>
    <property type="project" value="InterPro"/>
</dbReference>
<feature type="non-terminal residue" evidence="12">
    <location>
        <position position="1"/>
    </location>
</feature>
<dbReference type="GO" id="GO:0016020">
    <property type="term" value="C:membrane"/>
    <property type="evidence" value="ECO:0007669"/>
    <property type="project" value="UniProtKB-SubCell"/>
</dbReference>
<comment type="subcellular location">
    <subcellularLocation>
        <location evidence="1">Membrane</location>
        <topology evidence="1">Single-pass membrane protein</topology>
    </subcellularLocation>
</comment>
<keyword evidence="6 11" id="KW-1133">Transmembrane helix</keyword>
<dbReference type="GO" id="GO:0016705">
    <property type="term" value="F:oxidoreductase activity, acting on paired donors, with incorporation or reduction of molecular oxygen"/>
    <property type="evidence" value="ECO:0007669"/>
    <property type="project" value="InterPro"/>
</dbReference>
<evidence type="ECO:0000256" key="7">
    <source>
        <dbReference type="ARBA" id="ARBA00023002"/>
    </source>
</evidence>
<evidence type="ECO:0000256" key="1">
    <source>
        <dbReference type="ARBA" id="ARBA00004167"/>
    </source>
</evidence>
<feature type="coiled-coil region" evidence="10">
    <location>
        <begin position="231"/>
        <end position="273"/>
    </location>
</feature>